<dbReference type="KEGG" id="ppn:Palpr_2342"/>
<dbReference type="PROSITE" id="PS51257">
    <property type="entry name" value="PROKAR_LIPOPROTEIN"/>
    <property type="match status" value="1"/>
</dbReference>
<dbReference type="Gene3D" id="1.25.40.390">
    <property type="match status" value="1"/>
</dbReference>
<keyword evidence="3" id="KW-1185">Reference proteome</keyword>
<dbReference type="SUPFAM" id="SSF48452">
    <property type="entry name" value="TPR-like"/>
    <property type="match status" value="1"/>
</dbReference>
<evidence type="ECO:0000256" key="1">
    <source>
        <dbReference type="SAM" id="SignalP"/>
    </source>
</evidence>
<feature type="chain" id="PRO_5003186912" description="Lipoprotein" evidence="1">
    <location>
        <begin position="23"/>
        <end position="455"/>
    </location>
</feature>
<dbReference type="RefSeq" id="WP_013445844.1">
    <property type="nucleotide sequence ID" value="NC_014734.1"/>
</dbReference>
<dbReference type="STRING" id="694427.Palpr_2342"/>
<dbReference type="InterPro" id="IPR041662">
    <property type="entry name" value="SusD-like_2"/>
</dbReference>
<dbReference type="Proteomes" id="UP000008718">
    <property type="component" value="Chromosome"/>
</dbReference>
<feature type="signal peptide" evidence="1">
    <location>
        <begin position="1"/>
        <end position="22"/>
    </location>
</feature>
<accession>E4T6Y1</accession>
<gene>
    <name evidence="2" type="ordered locus">Palpr_2342</name>
</gene>
<evidence type="ECO:0000313" key="2">
    <source>
        <dbReference type="EMBL" id="ADQ80475.1"/>
    </source>
</evidence>
<reference key="1">
    <citation type="submission" date="2010-11" db="EMBL/GenBank/DDBJ databases">
        <title>The complete genome of Paludibacter propionicigenes DSM 17365.</title>
        <authorList>
            <consortium name="US DOE Joint Genome Institute (JGI-PGF)"/>
            <person name="Lucas S."/>
            <person name="Copeland A."/>
            <person name="Lapidus A."/>
            <person name="Bruce D."/>
            <person name="Goodwin L."/>
            <person name="Pitluck S."/>
            <person name="Kyrpides N."/>
            <person name="Mavromatis K."/>
            <person name="Ivanova N."/>
            <person name="Munk A.C."/>
            <person name="Brettin T."/>
            <person name="Detter J.C."/>
            <person name="Han C."/>
            <person name="Tapia R."/>
            <person name="Land M."/>
            <person name="Hauser L."/>
            <person name="Markowitz V."/>
            <person name="Cheng J.-F."/>
            <person name="Hugenholtz P."/>
            <person name="Woyke T."/>
            <person name="Wu D."/>
            <person name="Gronow S."/>
            <person name="Wellnitz S."/>
            <person name="Brambilla E."/>
            <person name="Klenk H.-P."/>
            <person name="Eisen J.A."/>
        </authorList>
    </citation>
    <scope>NUCLEOTIDE SEQUENCE</scope>
    <source>
        <strain>WB4</strain>
    </source>
</reference>
<dbReference type="Pfam" id="PF12771">
    <property type="entry name" value="SusD-like_2"/>
    <property type="match status" value="1"/>
</dbReference>
<dbReference type="EMBL" id="CP002345">
    <property type="protein sequence ID" value="ADQ80475.1"/>
    <property type="molecule type" value="Genomic_DNA"/>
</dbReference>
<organism evidence="2 3">
    <name type="scientific">Paludibacter propionicigenes (strain DSM 17365 / JCM 13257 / WB4)</name>
    <dbReference type="NCBI Taxonomy" id="694427"/>
    <lineage>
        <taxon>Bacteria</taxon>
        <taxon>Pseudomonadati</taxon>
        <taxon>Bacteroidota</taxon>
        <taxon>Bacteroidia</taxon>
        <taxon>Bacteroidales</taxon>
        <taxon>Paludibacteraceae</taxon>
        <taxon>Paludibacter</taxon>
    </lineage>
</organism>
<evidence type="ECO:0008006" key="4">
    <source>
        <dbReference type="Google" id="ProtNLM"/>
    </source>
</evidence>
<dbReference type="OrthoDB" id="1109828at2"/>
<evidence type="ECO:0000313" key="3">
    <source>
        <dbReference type="Proteomes" id="UP000008718"/>
    </source>
</evidence>
<protein>
    <recommendedName>
        <fullName evidence="4">Lipoprotein</fullName>
    </recommendedName>
</protein>
<dbReference type="eggNOG" id="COG0521">
    <property type="taxonomic scope" value="Bacteria"/>
</dbReference>
<dbReference type="HOGENOM" id="CLU_025928_3_0_10"/>
<sequence>MKIKIISILSFTVLLSSCSTWIDSSLNDDPNNPTDVAMAQLVAPIEANLAYIVGGELPRFTCSWMQQIAGLQSQSADIDIYNISEADTENAWSYNLYSPGMINTKLLMEKAVSTKSPHYGGIAKVLMAYHLGVTTDLFGDIPYSDAFKGATGQTKSKYDTQEAIYTTIFSLLNDAIADLSAASSAYEPGTEDLIYGGDLTKWTKTAYALKARYSLHLVKQKGTSAYTDALKAIANAYKSNDDDLKFVFGEAYNNSNPIFQFQSERAHYIGANTTYLNMLNSVNDPRRAVYFAGNVGSAAGQSNSSASKVGANYASSASSVYLISYAEIKFIEAEASFQTNDIPRAVTAYNEGLKASLDREGVYDAVWFAANSITAGTISLEKIMNQKYLSSFLQIESFTDWRRTGFPTLALATGAVTTEIPRRLPYAQDERLYNFDNFKPYAGLTITSRVWWDKQ</sequence>
<dbReference type="AlphaFoldDB" id="E4T6Y1"/>
<dbReference type="InterPro" id="IPR011990">
    <property type="entry name" value="TPR-like_helical_dom_sf"/>
</dbReference>
<keyword evidence="1" id="KW-0732">Signal</keyword>
<name>E4T6Y1_PALPW</name>
<reference evidence="2 3" key="2">
    <citation type="journal article" date="2011" name="Stand. Genomic Sci.">
        <title>Complete genome sequence of Paludibacter propionicigenes type strain (WB4).</title>
        <authorList>
            <person name="Gronow S."/>
            <person name="Munk C."/>
            <person name="Lapidus A."/>
            <person name="Nolan M."/>
            <person name="Lucas S."/>
            <person name="Hammon N."/>
            <person name="Deshpande S."/>
            <person name="Cheng J.F."/>
            <person name="Tapia R."/>
            <person name="Han C."/>
            <person name="Goodwin L."/>
            <person name="Pitluck S."/>
            <person name="Liolios K."/>
            <person name="Ivanova N."/>
            <person name="Mavromatis K."/>
            <person name="Mikhailova N."/>
            <person name="Pati A."/>
            <person name="Chen A."/>
            <person name="Palaniappan K."/>
            <person name="Land M."/>
            <person name="Hauser L."/>
            <person name="Chang Y.J."/>
            <person name="Jeffries C.D."/>
            <person name="Brambilla E."/>
            <person name="Rohde M."/>
            <person name="Goker M."/>
            <person name="Detter J.C."/>
            <person name="Woyke T."/>
            <person name="Bristow J."/>
            <person name="Eisen J.A."/>
            <person name="Markowitz V."/>
            <person name="Hugenholtz P."/>
            <person name="Kyrpides N.C."/>
            <person name="Klenk H.P."/>
        </authorList>
    </citation>
    <scope>NUCLEOTIDE SEQUENCE [LARGE SCALE GENOMIC DNA]</scope>
    <source>
        <strain evidence="3">DSM 17365 / JCM 13257 / WB4</strain>
    </source>
</reference>
<proteinExistence type="predicted"/>